<evidence type="ECO:0000259" key="6">
    <source>
        <dbReference type="Pfam" id="PF01138"/>
    </source>
</evidence>
<dbReference type="Gene3D" id="3.30.230.70">
    <property type="entry name" value="GHMP Kinase, N-terminal domain"/>
    <property type="match status" value="1"/>
</dbReference>
<dbReference type="AlphaFoldDB" id="A0A8J2SWY3"/>
<dbReference type="InterPro" id="IPR020568">
    <property type="entry name" value="Ribosomal_Su5_D2-typ_SF"/>
</dbReference>
<dbReference type="GO" id="GO:0071035">
    <property type="term" value="P:nuclear polyadenylation-dependent rRNA catabolic process"/>
    <property type="evidence" value="ECO:0007669"/>
    <property type="project" value="TreeGrafter"/>
</dbReference>
<dbReference type="GO" id="GO:0000176">
    <property type="term" value="C:nuclear exosome (RNase complex)"/>
    <property type="evidence" value="ECO:0007669"/>
    <property type="project" value="TreeGrafter"/>
</dbReference>
<evidence type="ECO:0000256" key="2">
    <source>
        <dbReference type="ARBA" id="ARBA00004496"/>
    </source>
</evidence>
<dbReference type="GO" id="GO:0034475">
    <property type="term" value="P:U4 snRNA 3'-end processing"/>
    <property type="evidence" value="ECO:0007669"/>
    <property type="project" value="TreeGrafter"/>
</dbReference>
<evidence type="ECO:0000313" key="8">
    <source>
        <dbReference type="Proteomes" id="UP000789595"/>
    </source>
</evidence>
<feature type="domain" description="Exoribonuclease phosphorolytic" evidence="6">
    <location>
        <begin position="35"/>
        <end position="152"/>
    </location>
</feature>
<dbReference type="PANTHER" id="PTHR11097">
    <property type="entry name" value="EXOSOME COMPLEX EXONUCLEASE RIBOSOMAL RNA PROCESSING PROTEIN"/>
    <property type="match status" value="1"/>
</dbReference>
<accession>A0A8J2SWY3</accession>
<dbReference type="GO" id="GO:0016075">
    <property type="term" value="P:rRNA catabolic process"/>
    <property type="evidence" value="ECO:0007669"/>
    <property type="project" value="TreeGrafter"/>
</dbReference>
<dbReference type="Pfam" id="PF01138">
    <property type="entry name" value="RNase_PH"/>
    <property type="match status" value="1"/>
</dbReference>
<dbReference type="EMBL" id="CAKKNE010000004">
    <property type="protein sequence ID" value="CAH0374479.1"/>
    <property type="molecule type" value="Genomic_DNA"/>
</dbReference>
<name>A0A8J2SWY3_9STRA</name>
<keyword evidence="8" id="KW-1185">Reference proteome</keyword>
<dbReference type="InterPro" id="IPR027408">
    <property type="entry name" value="PNPase/RNase_PH_dom_sf"/>
</dbReference>
<sequence>MPAAFVITPQGIRRDGRAGHDGRELDVQLERGDDAATAEVSLGGTRVIARASCALGAPDAWRPNEGSLRVKVDGAPRSRDDDDEDDPTIIHEARRFLERCYRDGGALDVEALCVVGGEACWQVALNVSLLIDRGNALEAMTLGAAACLKHVRCRVATGTGDSVQLADVDSVVPLPLPLTRLPVAVPVVIGPSCRTACVDPDCNEEAAAAALYIAGLDAHGELCFSQSSGSGLDPEALATCLALAKTRATQLHAYLSTNLQEADEVWRQQRINLVRNSM</sequence>
<feature type="compositionally biased region" description="Basic and acidic residues" evidence="5">
    <location>
        <begin position="68"/>
        <end position="80"/>
    </location>
</feature>
<dbReference type="SUPFAM" id="SSF54211">
    <property type="entry name" value="Ribosomal protein S5 domain 2-like"/>
    <property type="match status" value="1"/>
</dbReference>
<dbReference type="GO" id="GO:0000177">
    <property type="term" value="C:cytoplasmic exosome (RNase complex)"/>
    <property type="evidence" value="ECO:0007669"/>
    <property type="project" value="TreeGrafter"/>
</dbReference>
<dbReference type="InterPro" id="IPR001247">
    <property type="entry name" value="ExoRNase_PH_dom1"/>
</dbReference>
<reference evidence="7" key="1">
    <citation type="submission" date="2021-11" db="EMBL/GenBank/DDBJ databases">
        <authorList>
            <consortium name="Genoscope - CEA"/>
            <person name="William W."/>
        </authorList>
    </citation>
    <scope>NUCLEOTIDE SEQUENCE</scope>
</reference>
<evidence type="ECO:0000313" key="7">
    <source>
        <dbReference type="EMBL" id="CAH0374479.1"/>
    </source>
</evidence>
<evidence type="ECO:0000256" key="5">
    <source>
        <dbReference type="SAM" id="MobiDB-lite"/>
    </source>
</evidence>
<proteinExistence type="inferred from homology"/>
<evidence type="ECO:0000256" key="3">
    <source>
        <dbReference type="ARBA" id="ARBA00006678"/>
    </source>
</evidence>
<comment type="subcellular location">
    <subcellularLocation>
        <location evidence="2">Cytoplasm</location>
    </subcellularLocation>
    <subcellularLocation>
        <location evidence="1">Nucleus</location>
    </subcellularLocation>
</comment>
<dbReference type="OrthoDB" id="10264038at2759"/>
<dbReference type="GO" id="GO:0035925">
    <property type="term" value="F:mRNA 3'-UTR AU-rich region binding"/>
    <property type="evidence" value="ECO:0007669"/>
    <property type="project" value="TreeGrafter"/>
</dbReference>
<dbReference type="SUPFAM" id="SSF55666">
    <property type="entry name" value="Ribonuclease PH domain 2-like"/>
    <property type="match status" value="1"/>
</dbReference>
<dbReference type="GO" id="GO:0000467">
    <property type="term" value="P:exonucleolytic trimming to generate mature 3'-end of 5.8S rRNA from tricistronic rRNA transcript (SSU-rRNA, 5.8S rRNA, LSU-rRNA)"/>
    <property type="evidence" value="ECO:0007669"/>
    <property type="project" value="TreeGrafter"/>
</dbReference>
<dbReference type="Proteomes" id="UP000789595">
    <property type="component" value="Unassembled WGS sequence"/>
</dbReference>
<dbReference type="GO" id="GO:0034473">
    <property type="term" value="P:U1 snRNA 3'-end processing"/>
    <property type="evidence" value="ECO:0007669"/>
    <property type="project" value="TreeGrafter"/>
</dbReference>
<comment type="caution">
    <text evidence="7">The sequence shown here is derived from an EMBL/GenBank/DDBJ whole genome shotgun (WGS) entry which is preliminary data.</text>
</comment>
<dbReference type="GO" id="GO:0071028">
    <property type="term" value="P:nuclear mRNA surveillance"/>
    <property type="evidence" value="ECO:0007669"/>
    <property type="project" value="TreeGrafter"/>
</dbReference>
<evidence type="ECO:0000256" key="4">
    <source>
        <dbReference type="ARBA" id="ARBA00022490"/>
    </source>
</evidence>
<dbReference type="PANTHER" id="PTHR11097:SF14">
    <property type="entry name" value="EXOSOME COMPLEX COMPONENT RRP45"/>
    <property type="match status" value="1"/>
</dbReference>
<keyword evidence="4" id="KW-0963">Cytoplasm</keyword>
<dbReference type="InterPro" id="IPR036345">
    <property type="entry name" value="ExoRNase_PH_dom2_sf"/>
</dbReference>
<dbReference type="InterPro" id="IPR050590">
    <property type="entry name" value="Exosome_comp_Rrp42_subfam"/>
</dbReference>
<comment type="similarity">
    <text evidence="3">Belongs to the RNase PH family.</text>
</comment>
<dbReference type="GO" id="GO:0071038">
    <property type="term" value="P:TRAMP-dependent tRNA surveillance pathway"/>
    <property type="evidence" value="ECO:0007669"/>
    <property type="project" value="TreeGrafter"/>
</dbReference>
<protein>
    <recommendedName>
        <fullName evidence="6">Exoribonuclease phosphorolytic domain-containing protein</fullName>
    </recommendedName>
</protein>
<evidence type="ECO:0000256" key="1">
    <source>
        <dbReference type="ARBA" id="ARBA00004123"/>
    </source>
</evidence>
<feature type="region of interest" description="Disordered" evidence="5">
    <location>
        <begin position="66"/>
        <end position="86"/>
    </location>
</feature>
<gene>
    <name evidence="7" type="ORF">PECAL_4P17620</name>
</gene>
<dbReference type="GO" id="GO:0034476">
    <property type="term" value="P:U5 snRNA 3'-end processing"/>
    <property type="evidence" value="ECO:0007669"/>
    <property type="project" value="TreeGrafter"/>
</dbReference>
<organism evidence="7 8">
    <name type="scientific">Pelagomonas calceolata</name>
    <dbReference type="NCBI Taxonomy" id="35677"/>
    <lineage>
        <taxon>Eukaryota</taxon>
        <taxon>Sar</taxon>
        <taxon>Stramenopiles</taxon>
        <taxon>Ochrophyta</taxon>
        <taxon>Pelagophyceae</taxon>
        <taxon>Pelagomonadales</taxon>
        <taxon>Pelagomonadaceae</taxon>
        <taxon>Pelagomonas</taxon>
    </lineage>
</organism>